<protein>
    <submittedName>
        <fullName evidence="1">Uncharacterized protein</fullName>
    </submittedName>
</protein>
<dbReference type="AlphaFoldDB" id="A0A0A9G6L6"/>
<proteinExistence type="predicted"/>
<reference evidence="1" key="1">
    <citation type="submission" date="2014-09" db="EMBL/GenBank/DDBJ databases">
        <authorList>
            <person name="Magalhaes I.L.F."/>
            <person name="Oliveira U."/>
            <person name="Santos F.R."/>
            <person name="Vidigal T.H.D.A."/>
            <person name="Brescovit A.D."/>
            <person name="Santos A.J."/>
        </authorList>
    </citation>
    <scope>NUCLEOTIDE SEQUENCE</scope>
    <source>
        <tissue evidence="1">Shoot tissue taken approximately 20 cm above the soil surface</tissue>
    </source>
</reference>
<sequence length="127" mass="14303">MSKLRTASFQGEEDDEPMSPHYIHARISSTDSAMTASNNSLRCYALQFGTLPFNEKYSKNDKMFTTAGLFSKISFKGSKLLGKEQKKKPESCVYWFYASADHVKYCGHVYVLSQAKPGDQAASLIRR</sequence>
<organism evidence="1">
    <name type="scientific">Arundo donax</name>
    <name type="common">Giant reed</name>
    <name type="synonym">Donax arundinaceus</name>
    <dbReference type="NCBI Taxonomy" id="35708"/>
    <lineage>
        <taxon>Eukaryota</taxon>
        <taxon>Viridiplantae</taxon>
        <taxon>Streptophyta</taxon>
        <taxon>Embryophyta</taxon>
        <taxon>Tracheophyta</taxon>
        <taxon>Spermatophyta</taxon>
        <taxon>Magnoliopsida</taxon>
        <taxon>Liliopsida</taxon>
        <taxon>Poales</taxon>
        <taxon>Poaceae</taxon>
        <taxon>PACMAD clade</taxon>
        <taxon>Arundinoideae</taxon>
        <taxon>Arundineae</taxon>
        <taxon>Arundo</taxon>
    </lineage>
</organism>
<dbReference type="EMBL" id="GBRH01177171">
    <property type="protein sequence ID" value="JAE20725.1"/>
    <property type="molecule type" value="Transcribed_RNA"/>
</dbReference>
<name>A0A0A9G6L6_ARUDO</name>
<accession>A0A0A9G6L6</accession>
<reference evidence="1" key="2">
    <citation type="journal article" date="2015" name="Data Brief">
        <title>Shoot transcriptome of the giant reed, Arundo donax.</title>
        <authorList>
            <person name="Barrero R.A."/>
            <person name="Guerrero F.D."/>
            <person name="Moolhuijzen P."/>
            <person name="Goolsby J.A."/>
            <person name="Tidwell J."/>
            <person name="Bellgard S.E."/>
            <person name="Bellgard M.I."/>
        </authorList>
    </citation>
    <scope>NUCLEOTIDE SEQUENCE</scope>
    <source>
        <tissue evidence="1">Shoot tissue taken approximately 20 cm above the soil surface</tissue>
    </source>
</reference>
<evidence type="ECO:0000313" key="1">
    <source>
        <dbReference type="EMBL" id="JAE20725.1"/>
    </source>
</evidence>